<proteinExistence type="predicted"/>
<accession>A0A0F8VU09</accession>
<dbReference type="EMBL" id="LAZR01069379">
    <property type="protein sequence ID" value="KKK47817.1"/>
    <property type="molecule type" value="Genomic_DNA"/>
</dbReference>
<gene>
    <name evidence="1" type="ORF">LCGC14_3151350</name>
</gene>
<dbReference type="AlphaFoldDB" id="A0A0F8VU09"/>
<sequence length="119" mass="14517">SDSERIRSDICNEDLPTDKYIFIENTPDEIFHTVKEYFNLLETNNIQEWNPDLQDNIRNIIRNKYVYLSSQDWVDDTKREKWGGRLNCKGMIGNYYLKKCWEYSPYLKKLTKQFIKTRY</sequence>
<evidence type="ECO:0000313" key="1">
    <source>
        <dbReference type="EMBL" id="KKK47817.1"/>
    </source>
</evidence>
<organism evidence="1">
    <name type="scientific">marine sediment metagenome</name>
    <dbReference type="NCBI Taxonomy" id="412755"/>
    <lineage>
        <taxon>unclassified sequences</taxon>
        <taxon>metagenomes</taxon>
        <taxon>ecological metagenomes</taxon>
    </lineage>
</organism>
<comment type="caution">
    <text evidence="1">The sequence shown here is derived from an EMBL/GenBank/DDBJ whole genome shotgun (WGS) entry which is preliminary data.</text>
</comment>
<feature type="non-terminal residue" evidence="1">
    <location>
        <position position="1"/>
    </location>
</feature>
<reference evidence="1" key="1">
    <citation type="journal article" date="2015" name="Nature">
        <title>Complex archaea that bridge the gap between prokaryotes and eukaryotes.</title>
        <authorList>
            <person name="Spang A."/>
            <person name="Saw J.H."/>
            <person name="Jorgensen S.L."/>
            <person name="Zaremba-Niedzwiedzka K."/>
            <person name="Martijn J."/>
            <person name="Lind A.E."/>
            <person name="van Eijk R."/>
            <person name="Schleper C."/>
            <person name="Guy L."/>
            <person name="Ettema T.J."/>
        </authorList>
    </citation>
    <scope>NUCLEOTIDE SEQUENCE</scope>
</reference>
<protein>
    <submittedName>
        <fullName evidence="1">Uncharacterized protein</fullName>
    </submittedName>
</protein>
<name>A0A0F8VU09_9ZZZZ</name>